<evidence type="ECO:0000256" key="1">
    <source>
        <dbReference type="SAM" id="MobiDB-lite"/>
    </source>
</evidence>
<proteinExistence type="predicted"/>
<protein>
    <submittedName>
        <fullName evidence="2">Uncharacterized protein</fullName>
    </submittedName>
</protein>
<organism evidence="2 3">
    <name type="scientific">Rhizopogon vesiculosus</name>
    <dbReference type="NCBI Taxonomy" id="180088"/>
    <lineage>
        <taxon>Eukaryota</taxon>
        <taxon>Fungi</taxon>
        <taxon>Dikarya</taxon>
        <taxon>Basidiomycota</taxon>
        <taxon>Agaricomycotina</taxon>
        <taxon>Agaricomycetes</taxon>
        <taxon>Agaricomycetidae</taxon>
        <taxon>Boletales</taxon>
        <taxon>Suillineae</taxon>
        <taxon>Rhizopogonaceae</taxon>
        <taxon>Rhizopogon</taxon>
    </lineage>
</organism>
<gene>
    <name evidence="2" type="ORF">AZE42_08725</name>
</gene>
<feature type="region of interest" description="Disordered" evidence="1">
    <location>
        <begin position="1"/>
        <end position="72"/>
    </location>
</feature>
<feature type="compositionally biased region" description="Pro residues" evidence="1">
    <location>
        <begin position="48"/>
        <end position="58"/>
    </location>
</feature>
<feature type="compositionally biased region" description="Polar residues" evidence="1">
    <location>
        <begin position="61"/>
        <end position="72"/>
    </location>
</feature>
<dbReference type="AlphaFoldDB" id="A0A1J8R5V7"/>
<evidence type="ECO:0000313" key="3">
    <source>
        <dbReference type="Proteomes" id="UP000183567"/>
    </source>
</evidence>
<dbReference type="Proteomes" id="UP000183567">
    <property type="component" value="Unassembled WGS sequence"/>
</dbReference>
<reference evidence="2 3" key="1">
    <citation type="submission" date="2016-03" db="EMBL/GenBank/DDBJ databases">
        <title>Comparative genomics of the ectomycorrhizal sister species Rhizopogon vinicolor and Rhizopogon vesiculosus (Basidiomycota: Boletales) reveals a divergence of the mating type B locus.</title>
        <authorList>
            <person name="Mujic A.B."/>
            <person name="Kuo A."/>
            <person name="Tritt A."/>
            <person name="Lipzen A."/>
            <person name="Chen C."/>
            <person name="Johnson J."/>
            <person name="Sharma A."/>
            <person name="Barry K."/>
            <person name="Grigoriev I.V."/>
            <person name="Spatafora J.W."/>
        </authorList>
    </citation>
    <scope>NUCLEOTIDE SEQUENCE [LARGE SCALE GENOMIC DNA]</scope>
    <source>
        <strain evidence="2 3">AM-OR11-056</strain>
    </source>
</reference>
<keyword evidence="3" id="KW-1185">Reference proteome</keyword>
<name>A0A1J8R5V7_9AGAM</name>
<accession>A0A1J8R5V7</accession>
<sequence length="72" mass="7934">MFDRSDQGCQSRGPQNDHIASGNGKDKKKKDKDQPAGYVRNTQGNSNNPPPPPPPPPAARYSNQGNNTYIRR</sequence>
<dbReference type="EMBL" id="LVVM01001102">
    <property type="protein sequence ID" value="OJA19292.1"/>
    <property type="molecule type" value="Genomic_DNA"/>
</dbReference>
<evidence type="ECO:0000313" key="2">
    <source>
        <dbReference type="EMBL" id="OJA19292.1"/>
    </source>
</evidence>
<comment type="caution">
    <text evidence="2">The sequence shown here is derived from an EMBL/GenBank/DDBJ whole genome shotgun (WGS) entry which is preliminary data.</text>
</comment>